<proteinExistence type="inferred from homology"/>
<feature type="binding site" evidence="3">
    <location>
        <position position="274"/>
    </location>
    <ligand>
        <name>Mg(2+)</name>
        <dbReference type="ChEBI" id="CHEBI:18420"/>
        <label>1</label>
    </ligand>
</feature>
<feature type="binding site" evidence="3">
    <location>
        <position position="272"/>
    </location>
    <ligand>
        <name>Mg(2+)</name>
        <dbReference type="ChEBI" id="CHEBI:18420"/>
        <label>1</label>
    </ligand>
</feature>
<evidence type="ECO:0000256" key="3">
    <source>
        <dbReference type="PIRSR" id="PIRSR605502-1"/>
    </source>
</evidence>
<dbReference type="GO" id="GO:0016787">
    <property type="term" value="F:hydrolase activity"/>
    <property type="evidence" value="ECO:0007669"/>
    <property type="project" value="UniProtKB-KW"/>
</dbReference>
<keyword evidence="3" id="KW-0460">Magnesium</keyword>
<dbReference type="Gene3D" id="1.10.4080.10">
    <property type="entry name" value="ADP-ribosylation/Crystallin J1"/>
    <property type="match status" value="1"/>
</dbReference>
<dbReference type="AlphaFoldDB" id="A0A6P0URD3"/>
<feature type="binding site" evidence="3">
    <location>
        <position position="53"/>
    </location>
    <ligand>
        <name>Mg(2+)</name>
        <dbReference type="ChEBI" id="CHEBI:18420"/>
        <label>1</label>
    </ligand>
</feature>
<keyword evidence="2 4" id="KW-0378">Hydrolase</keyword>
<evidence type="ECO:0000256" key="1">
    <source>
        <dbReference type="ARBA" id="ARBA00010702"/>
    </source>
</evidence>
<dbReference type="RefSeq" id="WP_163608388.1">
    <property type="nucleotide sequence ID" value="NZ_JAABOO010000004.1"/>
</dbReference>
<dbReference type="Pfam" id="PF03747">
    <property type="entry name" value="ADP_ribosyl_GH"/>
    <property type="match status" value="1"/>
</dbReference>
<gene>
    <name evidence="4" type="ORF">GWK08_16670</name>
</gene>
<protein>
    <submittedName>
        <fullName evidence="4">ADP-ribosylglycohydrolase family protein</fullName>
    </submittedName>
</protein>
<evidence type="ECO:0000256" key="2">
    <source>
        <dbReference type="ARBA" id="ARBA00022801"/>
    </source>
</evidence>
<dbReference type="SUPFAM" id="SSF101478">
    <property type="entry name" value="ADP-ribosylglycohydrolase"/>
    <property type="match status" value="1"/>
</dbReference>
<feature type="binding site" evidence="3">
    <location>
        <position position="55"/>
    </location>
    <ligand>
        <name>Mg(2+)</name>
        <dbReference type="ChEBI" id="CHEBI:18420"/>
        <label>1</label>
    </ligand>
</feature>
<dbReference type="Proteomes" id="UP000468581">
    <property type="component" value="Unassembled WGS sequence"/>
</dbReference>
<dbReference type="InterPro" id="IPR005502">
    <property type="entry name" value="Ribosyl_crysJ1"/>
</dbReference>
<dbReference type="GO" id="GO:0046872">
    <property type="term" value="F:metal ion binding"/>
    <property type="evidence" value="ECO:0007669"/>
    <property type="project" value="UniProtKB-KW"/>
</dbReference>
<keyword evidence="3" id="KW-0479">Metal-binding</keyword>
<comment type="cofactor">
    <cofactor evidence="3">
        <name>Mg(2+)</name>
        <dbReference type="ChEBI" id="CHEBI:18420"/>
    </cofactor>
    <text evidence="3">Binds 2 magnesium ions per subunit.</text>
</comment>
<feature type="binding site" evidence="3">
    <location>
        <position position="54"/>
    </location>
    <ligand>
        <name>Mg(2+)</name>
        <dbReference type="ChEBI" id="CHEBI:18420"/>
        <label>1</label>
    </ligand>
</feature>
<dbReference type="InterPro" id="IPR050792">
    <property type="entry name" value="ADP-ribosylglycohydrolase"/>
</dbReference>
<name>A0A6P0URD3_9FLAO</name>
<organism evidence="4 5">
    <name type="scientific">Leptobacterium flavescens</name>
    <dbReference type="NCBI Taxonomy" id="472055"/>
    <lineage>
        <taxon>Bacteria</taxon>
        <taxon>Pseudomonadati</taxon>
        <taxon>Bacteroidota</taxon>
        <taxon>Flavobacteriia</taxon>
        <taxon>Flavobacteriales</taxon>
        <taxon>Flavobacteriaceae</taxon>
        <taxon>Leptobacterium</taxon>
    </lineage>
</organism>
<comment type="caution">
    <text evidence="4">The sequence shown here is derived from an EMBL/GenBank/DDBJ whole genome shotgun (WGS) entry which is preliminary data.</text>
</comment>
<accession>A0A6P0URD3</accession>
<evidence type="ECO:0000313" key="4">
    <source>
        <dbReference type="EMBL" id="NER15090.1"/>
    </source>
</evidence>
<keyword evidence="5" id="KW-1185">Reference proteome</keyword>
<dbReference type="EMBL" id="JAABOO010000004">
    <property type="protein sequence ID" value="NER15090.1"/>
    <property type="molecule type" value="Genomic_DNA"/>
</dbReference>
<reference evidence="4 5" key="1">
    <citation type="submission" date="2020-01" db="EMBL/GenBank/DDBJ databases">
        <title>Leptobacterium flavescens.</title>
        <authorList>
            <person name="Wang G."/>
        </authorList>
    </citation>
    <scope>NUCLEOTIDE SEQUENCE [LARGE SCALE GENOMIC DNA]</scope>
    <source>
        <strain evidence="4 5">KCTC 22160</strain>
    </source>
</reference>
<dbReference type="InterPro" id="IPR036705">
    <property type="entry name" value="Ribosyl_crysJ1_sf"/>
</dbReference>
<feature type="binding site" evidence="3">
    <location>
        <position position="275"/>
    </location>
    <ligand>
        <name>Mg(2+)</name>
        <dbReference type="ChEBI" id="CHEBI:18420"/>
        <label>1</label>
    </ligand>
</feature>
<dbReference type="PANTHER" id="PTHR16222:SF24">
    <property type="entry name" value="ADP-RIBOSYLHYDROLASE ARH3"/>
    <property type="match status" value="1"/>
</dbReference>
<dbReference type="PANTHER" id="PTHR16222">
    <property type="entry name" value="ADP-RIBOSYLGLYCOHYDROLASE"/>
    <property type="match status" value="1"/>
</dbReference>
<sequence length="319" mass="36377">MESNKVTDALFGVAIGDAVGVPFEFSSRDKMASNPAKGMVGYGTYNQPEGTWSDDSSLTFCLAESLLHGYDLQDISKRFIKWKEEAYWSARGEVFDIGMTTSRAISRLKKIIEDGELQELKMLKYYGDEYDNGNGSLMRILPLLFYIKDRPITEQFKIIWEVSALTHRHIRAAMSCLIYLKIAEKLLEGKEKTEAYSEMRIEIVRFWEEMKFSGQEREHFVNIIQNDIREVPVDSLKSGGYVIEVLESSIWFFLKKESYEDTILSIINLGHDTDTSAAIAGGLAGIYYGLNGIPEYWVVSIARMEDIFELGNKLNEKVL</sequence>
<comment type="similarity">
    <text evidence="1">Belongs to the ADP-ribosylglycohydrolase family.</text>
</comment>
<evidence type="ECO:0000313" key="5">
    <source>
        <dbReference type="Proteomes" id="UP000468581"/>
    </source>
</evidence>